<feature type="domain" description="HTH lysR-type" evidence="5">
    <location>
        <begin position="6"/>
        <end position="63"/>
    </location>
</feature>
<keyword evidence="3" id="KW-0238">DNA-binding</keyword>
<evidence type="ECO:0000313" key="6">
    <source>
        <dbReference type="EMBL" id="WXB13723.1"/>
    </source>
</evidence>
<gene>
    <name evidence="6" type="ORF">LZC94_38550</name>
</gene>
<dbReference type="PANTHER" id="PTHR30579:SF7">
    <property type="entry name" value="HTH-TYPE TRANSCRIPTIONAL REGULATOR LRHA-RELATED"/>
    <property type="match status" value="1"/>
</dbReference>
<evidence type="ECO:0000256" key="4">
    <source>
        <dbReference type="ARBA" id="ARBA00023163"/>
    </source>
</evidence>
<evidence type="ECO:0000259" key="5">
    <source>
        <dbReference type="PROSITE" id="PS50931"/>
    </source>
</evidence>
<sequence>MRTADLQLDWLRAFVAVVDAGSLTAAVPHVHRSPSALSMQLKKLEDAAGAPVLVRDPRHLELTHTGRELLGYARRLLELHDEALTALHGPTVTGRVTLGVPDDYAFAYLTPLLRAFGNRHPSVEICLVCEQSTLLIPKVQRGELDLAVVSRDRVERGTFLFREPVVWVGAMAYEIWRKDPLPIAVYETGSRARRDVIAALSGERRAYRIVYSSRSLVGLLAAVESGLAVAAITATAVPPQLQALGTEHGLPPLPDLDVAVIRGKASSRTPAANAMHEQVVRTLRRRT</sequence>
<dbReference type="SUPFAM" id="SSF46785">
    <property type="entry name" value="Winged helix' DNA-binding domain"/>
    <property type="match status" value="1"/>
</dbReference>
<keyword evidence="4" id="KW-0804">Transcription</keyword>
<dbReference type="Gene3D" id="3.40.190.10">
    <property type="entry name" value="Periplasmic binding protein-like II"/>
    <property type="match status" value="2"/>
</dbReference>
<evidence type="ECO:0000313" key="7">
    <source>
        <dbReference type="Proteomes" id="UP001370348"/>
    </source>
</evidence>
<dbReference type="InterPro" id="IPR036390">
    <property type="entry name" value="WH_DNA-bd_sf"/>
</dbReference>
<dbReference type="EMBL" id="CP089984">
    <property type="protein sequence ID" value="WXB13723.1"/>
    <property type="molecule type" value="Genomic_DNA"/>
</dbReference>
<name>A0ABZ2LV48_9BACT</name>
<dbReference type="PANTHER" id="PTHR30579">
    <property type="entry name" value="TRANSCRIPTIONAL REGULATOR"/>
    <property type="match status" value="1"/>
</dbReference>
<dbReference type="Gene3D" id="1.10.10.10">
    <property type="entry name" value="Winged helix-like DNA-binding domain superfamily/Winged helix DNA-binding domain"/>
    <property type="match status" value="1"/>
</dbReference>
<dbReference type="InterPro" id="IPR000847">
    <property type="entry name" value="LysR_HTH_N"/>
</dbReference>
<dbReference type="InterPro" id="IPR036388">
    <property type="entry name" value="WH-like_DNA-bd_sf"/>
</dbReference>
<keyword evidence="2" id="KW-0805">Transcription regulation</keyword>
<proteinExistence type="inferred from homology"/>
<dbReference type="RefSeq" id="WP_394823338.1">
    <property type="nucleotide sequence ID" value="NZ_CP089984.1"/>
</dbReference>
<protein>
    <submittedName>
        <fullName evidence="6">LysR substrate-binding domain-containing protein</fullName>
    </submittedName>
</protein>
<dbReference type="Proteomes" id="UP001370348">
    <property type="component" value="Chromosome"/>
</dbReference>
<organism evidence="6 7">
    <name type="scientific">Pendulispora albinea</name>
    <dbReference type="NCBI Taxonomy" id="2741071"/>
    <lineage>
        <taxon>Bacteria</taxon>
        <taxon>Pseudomonadati</taxon>
        <taxon>Myxococcota</taxon>
        <taxon>Myxococcia</taxon>
        <taxon>Myxococcales</taxon>
        <taxon>Sorangiineae</taxon>
        <taxon>Pendulisporaceae</taxon>
        <taxon>Pendulispora</taxon>
    </lineage>
</organism>
<keyword evidence="7" id="KW-1185">Reference proteome</keyword>
<dbReference type="InterPro" id="IPR050176">
    <property type="entry name" value="LTTR"/>
</dbReference>
<evidence type="ECO:0000256" key="1">
    <source>
        <dbReference type="ARBA" id="ARBA00009437"/>
    </source>
</evidence>
<dbReference type="PROSITE" id="PS50931">
    <property type="entry name" value="HTH_LYSR"/>
    <property type="match status" value="1"/>
</dbReference>
<comment type="similarity">
    <text evidence="1">Belongs to the LysR transcriptional regulatory family.</text>
</comment>
<dbReference type="SUPFAM" id="SSF53850">
    <property type="entry name" value="Periplasmic binding protein-like II"/>
    <property type="match status" value="1"/>
</dbReference>
<dbReference type="Pfam" id="PF03466">
    <property type="entry name" value="LysR_substrate"/>
    <property type="match status" value="1"/>
</dbReference>
<evidence type="ECO:0000256" key="2">
    <source>
        <dbReference type="ARBA" id="ARBA00023015"/>
    </source>
</evidence>
<dbReference type="InterPro" id="IPR005119">
    <property type="entry name" value="LysR_subst-bd"/>
</dbReference>
<dbReference type="Pfam" id="PF00126">
    <property type="entry name" value="HTH_1"/>
    <property type="match status" value="1"/>
</dbReference>
<accession>A0ABZ2LV48</accession>
<evidence type="ECO:0000256" key="3">
    <source>
        <dbReference type="ARBA" id="ARBA00023125"/>
    </source>
</evidence>
<reference evidence="6 7" key="1">
    <citation type="submission" date="2021-12" db="EMBL/GenBank/DDBJ databases">
        <title>Discovery of the Pendulisporaceae a myxobacterial family with distinct sporulation behavior and unique specialized metabolism.</title>
        <authorList>
            <person name="Garcia R."/>
            <person name="Popoff A."/>
            <person name="Bader C.D."/>
            <person name="Loehr J."/>
            <person name="Walesch S."/>
            <person name="Walt C."/>
            <person name="Boldt J."/>
            <person name="Bunk B."/>
            <person name="Haeckl F.J.F.P.J."/>
            <person name="Gunesch A.P."/>
            <person name="Birkelbach J."/>
            <person name="Nuebel U."/>
            <person name="Pietschmann T."/>
            <person name="Bach T."/>
            <person name="Mueller R."/>
        </authorList>
    </citation>
    <scope>NUCLEOTIDE SEQUENCE [LARGE SCALE GENOMIC DNA]</scope>
    <source>
        <strain evidence="6 7">MSr11954</strain>
    </source>
</reference>